<dbReference type="AlphaFoldDB" id="A0A9P8ZWN9"/>
<dbReference type="InterPro" id="IPR002575">
    <property type="entry name" value="Aminoglycoside_PTrfase"/>
</dbReference>
<proteinExistence type="predicted"/>
<dbReference type="Gene3D" id="3.90.1200.10">
    <property type="match status" value="1"/>
</dbReference>
<dbReference type="EMBL" id="JAGPXC010000005">
    <property type="protein sequence ID" value="KAH6653147.1"/>
    <property type="molecule type" value="Genomic_DNA"/>
</dbReference>
<name>A0A9P8ZWN9_9PEZI</name>
<dbReference type="RefSeq" id="XP_045957424.1">
    <property type="nucleotide sequence ID" value="XM_046100220.1"/>
</dbReference>
<evidence type="ECO:0000313" key="3">
    <source>
        <dbReference type="Proteomes" id="UP000758603"/>
    </source>
</evidence>
<gene>
    <name evidence="2" type="ORF">BKA67DRAFT_536841</name>
</gene>
<feature type="domain" description="Aminoglycoside phosphotransferase" evidence="1">
    <location>
        <begin position="80"/>
        <end position="128"/>
    </location>
</feature>
<dbReference type="Pfam" id="PF01636">
    <property type="entry name" value="APH"/>
    <property type="match status" value="1"/>
</dbReference>
<dbReference type="GeneID" id="70129112"/>
<organism evidence="2 3">
    <name type="scientific">Truncatella angustata</name>
    <dbReference type="NCBI Taxonomy" id="152316"/>
    <lineage>
        <taxon>Eukaryota</taxon>
        <taxon>Fungi</taxon>
        <taxon>Dikarya</taxon>
        <taxon>Ascomycota</taxon>
        <taxon>Pezizomycotina</taxon>
        <taxon>Sordariomycetes</taxon>
        <taxon>Xylariomycetidae</taxon>
        <taxon>Amphisphaeriales</taxon>
        <taxon>Sporocadaceae</taxon>
        <taxon>Truncatella</taxon>
    </lineage>
</organism>
<dbReference type="SUPFAM" id="SSF56112">
    <property type="entry name" value="Protein kinase-like (PK-like)"/>
    <property type="match status" value="1"/>
</dbReference>
<dbReference type="Proteomes" id="UP000758603">
    <property type="component" value="Unassembled WGS sequence"/>
</dbReference>
<dbReference type="InterPro" id="IPR011009">
    <property type="entry name" value="Kinase-like_dom_sf"/>
</dbReference>
<dbReference type="OrthoDB" id="4743512at2759"/>
<keyword evidence="3" id="KW-1185">Reference proteome</keyword>
<accession>A0A9P8ZWN9</accession>
<protein>
    <recommendedName>
        <fullName evidence="1">Aminoglycoside phosphotransferase domain-containing protein</fullName>
    </recommendedName>
</protein>
<comment type="caution">
    <text evidence="2">The sequence shown here is derived from an EMBL/GenBank/DDBJ whole genome shotgun (WGS) entry which is preliminary data.</text>
</comment>
<reference evidence="2" key="1">
    <citation type="journal article" date="2021" name="Nat. Commun.">
        <title>Genetic determinants of endophytism in the Arabidopsis root mycobiome.</title>
        <authorList>
            <person name="Mesny F."/>
            <person name="Miyauchi S."/>
            <person name="Thiergart T."/>
            <person name="Pickel B."/>
            <person name="Atanasova L."/>
            <person name="Karlsson M."/>
            <person name="Huettel B."/>
            <person name="Barry K.W."/>
            <person name="Haridas S."/>
            <person name="Chen C."/>
            <person name="Bauer D."/>
            <person name="Andreopoulos W."/>
            <person name="Pangilinan J."/>
            <person name="LaButti K."/>
            <person name="Riley R."/>
            <person name="Lipzen A."/>
            <person name="Clum A."/>
            <person name="Drula E."/>
            <person name="Henrissat B."/>
            <person name="Kohler A."/>
            <person name="Grigoriev I.V."/>
            <person name="Martin F.M."/>
            <person name="Hacquard S."/>
        </authorList>
    </citation>
    <scope>NUCLEOTIDE SEQUENCE</scope>
    <source>
        <strain evidence="2">MPI-SDFR-AT-0073</strain>
    </source>
</reference>
<sequence>MRTAVDIWLQGSSKASFWTSFVAETARAQVDRSIQMFIQGTVLPQLEKLTSRNRGIHGFVMPPSWLSPDIQPPWIGKKRWETLPLESLEYVFQHGDLAAHNLIINPQTLQVMTVIDWEYAGCFPPGMEKWLGTLDLDIYIKRGNQLARPIAEFLAVEYLECYNKWGDKPELDKLIERGELPYPDQLRRSAGRDE</sequence>
<evidence type="ECO:0000259" key="1">
    <source>
        <dbReference type="Pfam" id="PF01636"/>
    </source>
</evidence>
<evidence type="ECO:0000313" key="2">
    <source>
        <dbReference type="EMBL" id="KAH6653147.1"/>
    </source>
</evidence>